<organism evidence="1 2">
    <name type="scientific">Paenibacillus herberti</name>
    <dbReference type="NCBI Taxonomy" id="1619309"/>
    <lineage>
        <taxon>Bacteria</taxon>
        <taxon>Bacillati</taxon>
        <taxon>Bacillota</taxon>
        <taxon>Bacilli</taxon>
        <taxon>Bacillales</taxon>
        <taxon>Paenibacillaceae</taxon>
        <taxon>Paenibacillus</taxon>
    </lineage>
</organism>
<evidence type="ECO:0000313" key="1">
    <source>
        <dbReference type="EMBL" id="OXM17545.1"/>
    </source>
</evidence>
<accession>A0A229P6H8</accession>
<proteinExistence type="predicted"/>
<gene>
    <name evidence="1" type="ORF">CGZ75_08770</name>
</gene>
<comment type="caution">
    <text evidence="1">The sequence shown here is derived from an EMBL/GenBank/DDBJ whole genome shotgun (WGS) entry which is preliminary data.</text>
</comment>
<protein>
    <submittedName>
        <fullName evidence="1">Uncharacterized protein</fullName>
    </submittedName>
</protein>
<dbReference type="EMBL" id="NMUQ01000001">
    <property type="protein sequence ID" value="OXM17545.1"/>
    <property type="molecule type" value="Genomic_DNA"/>
</dbReference>
<reference evidence="1 2" key="1">
    <citation type="submission" date="2017-07" db="EMBL/GenBank/DDBJ databases">
        <title>Paenibacillus herberti R33 genome sequencing and assembly.</title>
        <authorList>
            <person name="Su W."/>
        </authorList>
    </citation>
    <scope>NUCLEOTIDE SEQUENCE [LARGE SCALE GENOMIC DNA]</scope>
    <source>
        <strain evidence="1 2">R33</strain>
    </source>
</reference>
<dbReference type="OrthoDB" id="2988117at2"/>
<name>A0A229P6H8_9BACL</name>
<sequence>MIAAALLIGFWVYRAFYNWLHEPRGIKRLVLGRGEILAPDDPHVLFLESQGYEVVSGKHRVPLVVDLDGQEMYSRLYVDYIVVRDDSMYAVKLVRDRQPMEWTGSGLRDRLLVFTLLLPELEGILIVDNEYNTIRTVKFDINVEPKLKEA</sequence>
<evidence type="ECO:0000313" key="2">
    <source>
        <dbReference type="Proteomes" id="UP000215145"/>
    </source>
</evidence>
<keyword evidence="2" id="KW-1185">Reference proteome</keyword>
<dbReference type="Proteomes" id="UP000215145">
    <property type="component" value="Unassembled WGS sequence"/>
</dbReference>
<dbReference type="AlphaFoldDB" id="A0A229P6H8"/>